<evidence type="ECO:0000313" key="7">
    <source>
        <dbReference type="Proteomes" id="UP001519271"/>
    </source>
</evidence>
<dbReference type="GO" id="GO:0004725">
    <property type="term" value="F:protein tyrosine phosphatase activity"/>
    <property type="evidence" value="ECO:0007669"/>
    <property type="project" value="UniProtKB-EC"/>
</dbReference>
<dbReference type="PANTHER" id="PTHR39181:SF1">
    <property type="entry name" value="TYROSINE-PROTEIN PHOSPHATASE YWQE"/>
    <property type="match status" value="1"/>
</dbReference>
<accession>A0ABS4G245</accession>
<dbReference type="PANTHER" id="PTHR39181">
    <property type="entry name" value="TYROSINE-PROTEIN PHOSPHATASE YWQE"/>
    <property type="match status" value="1"/>
</dbReference>
<evidence type="ECO:0000256" key="4">
    <source>
        <dbReference type="ARBA" id="ARBA00022912"/>
    </source>
</evidence>
<sequence length="263" mass="29728">METRGERMIDVHSHVLPGLDDGSKDLETSIAMLKKYMQEGTDGIIVTPHYAKGRYEVSHEMMLESLETLKDNIKNLGMNIELYPGQEIFLDNSSIDLYKNGIIKGLNGSRYILVELPMDSWSDSYIDLMYELGVLGAVPILAHPERYRYIQDDLRVLNGLIREGCLFQINAGSLLGTSGKSAEATAIDMIKNGLANFMASDAHNSTRRPAGLIEAFDKAYKIDRKFEDYVLDNAELIIEDQEIDANFELPVRKSIFQMIRRNI</sequence>
<dbReference type="Proteomes" id="UP001519271">
    <property type="component" value="Unassembled WGS sequence"/>
</dbReference>
<keyword evidence="7" id="KW-1185">Reference proteome</keyword>
<proteinExistence type="inferred from homology"/>
<comment type="similarity">
    <text evidence="1">Belongs to the metallo-dependent hydrolases superfamily. CpsB/CapC family.</text>
</comment>
<evidence type="ECO:0000256" key="3">
    <source>
        <dbReference type="ARBA" id="ARBA00022801"/>
    </source>
</evidence>
<evidence type="ECO:0000256" key="1">
    <source>
        <dbReference type="ARBA" id="ARBA00005750"/>
    </source>
</evidence>
<dbReference type="SUPFAM" id="SSF89550">
    <property type="entry name" value="PHP domain-like"/>
    <property type="match status" value="1"/>
</dbReference>
<dbReference type="InterPro" id="IPR016667">
    <property type="entry name" value="Caps_polysacc_synth_CpsB/CapC"/>
</dbReference>
<dbReference type="Pfam" id="PF19567">
    <property type="entry name" value="CpsB_CapC"/>
    <property type="match status" value="1"/>
</dbReference>
<dbReference type="EC" id="3.1.3.48" evidence="2"/>
<evidence type="ECO:0000256" key="2">
    <source>
        <dbReference type="ARBA" id="ARBA00013064"/>
    </source>
</evidence>
<dbReference type="RefSeq" id="WP_209458847.1">
    <property type="nucleotide sequence ID" value="NZ_JAGGKC010000007.1"/>
</dbReference>
<keyword evidence="4" id="KW-0904">Protein phosphatase</keyword>
<evidence type="ECO:0000256" key="5">
    <source>
        <dbReference type="ARBA" id="ARBA00051722"/>
    </source>
</evidence>
<organism evidence="6 7">
    <name type="scientific">Youngiibacter multivorans</name>
    <dbReference type="NCBI Taxonomy" id="937251"/>
    <lineage>
        <taxon>Bacteria</taxon>
        <taxon>Bacillati</taxon>
        <taxon>Bacillota</taxon>
        <taxon>Clostridia</taxon>
        <taxon>Eubacteriales</taxon>
        <taxon>Clostridiaceae</taxon>
        <taxon>Youngiibacter</taxon>
    </lineage>
</organism>
<dbReference type="EMBL" id="JAGGKC010000007">
    <property type="protein sequence ID" value="MBP1918618.1"/>
    <property type="molecule type" value="Genomic_DNA"/>
</dbReference>
<comment type="caution">
    <text evidence="6">The sequence shown here is derived from an EMBL/GenBank/DDBJ whole genome shotgun (WGS) entry which is preliminary data.</text>
</comment>
<protein>
    <recommendedName>
        <fullName evidence="2">protein-tyrosine-phosphatase</fullName>
        <ecNumber evidence="2">3.1.3.48</ecNumber>
    </recommendedName>
</protein>
<keyword evidence="3 6" id="KW-0378">Hydrolase</keyword>
<dbReference type="Gene3D" id="3.20.20.140">
    <property type="entry name" value="Metal-dependent hydrolases"/>
    <property type="match status" value="1"/>
</dbReference>
<name>A0ABS4G245_9CLOT</name>
<comment type="catalytic activity">
    <reaction evidence="5">
        <text>O-phospho-L-tyrosyl-[protein] + H2O = L-tyrosyl-[protein] + phosphate</text>
        <dbReference type="Rhea" id="RHEA:10684"/>
        <dbReference type="Rhea" id="RHEA-COMP:10136"/>
        <dbReference type="Rhea" id="RHEA-COMP:20101"/>
        <dbReference type="ChEBI" id="CHEBI:15377"/>
        <dbReference type="ChEBI" id="CHEBI:43474"/>
        <dbReference type="ChEBI" id="CHEBI:46858"/>
        <dbReference type="ChEBI" id="CHEBI:61978"/>
        <dbReference type="EC" id="3.1.3.48"/>
    </reaction>
</comment>
<dbReference type="InterPro" id="IPR016195">
    <property type="entry name" value="Pol/histidinol_Pase-like"/>
</dbReference>
<gene>
    <name evidence="6" type="ORF">J2Z34_001095</name>
</gene>
<dbReference type="PIRSF" id="PIRSF016557">
    <property type="entry name" value="Caps_synth_CpsB"/>
    <property type="match status" value="1"/>
</dbReference>
<reference evidence="6 7" key="1">
    <citation type="submission" date="2021-03" db="EMBL/GenBank/DDBJ databases">
        <title>Genomic Encyclopedia of Type Strains, Phase IV (KMG-IV): sequencing the most valuable type-strain genomes for metagenomic binning, comparative biology and taxonomic classification.</title>
        <authorList>
            <person name="Goeker M."/>
        </authorList>
    </citation>
    <scope>NUCLEOTIDE SEQUENCE [LARGE SCALE GENOMIC DNA]</scope>
    <source>
        <strain evidence="6 7">DSM 6139</strain>
    </source>
</reference>
<evidence type="ECO:0000313" key="6">
    <source>
        <dbReference type="EMBL" id="MBP1918618.1"/>
    </source>
</evidence>